<reference evidence="2" key="1">
    <citation type="submission" date="2021-02" db="EMBL/GenBank/DDBJ databases">
        <authorList>
            <person name="Nowell W R."/>
        </authorList>
    </citation>
    <scope>NUCLEOTIDE SEQUENCE</scope>
    <source>
        <strain evidence="2">Ploen Becks lab</strain>
    </source>
</reference>
<feature type="compositionally biased region" description="Low complexity" evidence="1">
    <location>
        <begin position="144"/>
        <end position="156"/>
    </location>
</feature>
<evidence type="ECO:0000313" key="2">
    <source>
        <dbReference type="EMBL" id="CAF1116393.1"/>
    </source>
</evidence>
<evidence type="ECO:0000256" key="1">
    <source>
        <dbReference type="SAM" id="MobiDB-lite"/>
    </source>
</evidence>
<accession>A0A814Q913</accession>
<sequence>MSVLIDKFDTVTTTGVSPNELIDIYDESLNDPESRHIKTVTICAKLKFEANKVILTKWLNLDVDTAKVSVINMLNLKLAKRIVKTSEDFFFDGVDEDSDIEDELNLPVSSFPQQKKAIMKTETKFNPNLTVQPIKPFNRDRLPSSSSQLESSQTQRSMKYQILLSLKKQTRIQREKKGPSKLLNLNSSN</sequence>
<proteinExistence type="predicted"/>
<gene>
    <name evidence="2" type="ORF">OXX778_LOCUS21852</name>
</gene>
<comment type="caution">
    <text evidence="2">The sequence shown here is derived from an EMBL/GenBank/DDBJ whole genome shotgun (WGS) entry which is preliminary data.</text>
</comment>
<protein>
    <submittedName>
        <fullName evidence="2">Uncharacterized protein</fullName>
    </submittedName>
</protein>
<organism evidence="2 3">
    <name type="scientific">Brachionus calyciflorus</name>
    <dbReference type="NCBI Taxonomy" id="104777"/>
    <lineage>
        <taxon>Eukaryota</taxon>
        <taxon>Metazoa</taxon>
        <taxon>Spiralia</taxon>
        <taxon>Gnathifera</taxon>
        <taxon>Rotifera</taxon>
        <taxon>Eurotatoria</taxon>
        <taxon>Monogononta</taxon>
        <taxon>Pseudotrocha</taxon>
        <taxon>Ploima</taxon>
        <taxon>Brachionidae</taxon>
        <taxon>Brachionus</taxon>
    </lineage>
</organism>
<dbReference type="EMBL" id="CAJNOC010008482">
    <property type="protein sequence ID" value="CAF1116393.1"/>
    <property type="molecule type" value="Genomic_DNA"/>
</dbReference>
<dbReference type="Proteomes" id="UP000663879">
    <property type="component" value="Unassembled WGS sequence"/>
</dbReference>
<evidence type="ECO:0000313" key="3">
    <source>
        <dbReference type="Proteomes" id="UP000663879"/>
    </source>
</evidence>
<name>A0A814Q913_9BILA</name>
<keyword evidence="3" id="KW-1185">Reference proteome</keyword>
<dbReference type="AlphaFoldDB" id="A0A814Q913"/>
<feature type="region of interest" description="Disordered" evidence="1">
    <location>
        <begin position="129"/>
        <end position="156"/>
    </location>
</feature>